<feature type="transmembrane region" description="Helical" evidence="10">
    <location>
        <begin position="467"/>
        <end position="487"/>
    </location>
</feature>
<feature type="transmembrane region" description="Helical" evidence="10">
    <location>
        <begin position="389"/>
        <end position="422"/>
    </location>
</feature>
<feature type="transmembrane region" description="Helical" evidence="10">
    <location>
        <begin position="6"/>
        <end position="26"/>
    </location>
</feature>
<feature type="transmembrane region" description="Helical" evidence="10">
    <location>
        <begin position="47"/>
        <end position="70"/>
    </location>
</feature>
<keyword evidence="12" id="KW-1185">Reference proteome</keyword>
<evidence type="ECO:0000256" key="9">
    <source>
        <dbReference type="RuleBase" id="RU362091"/>
    </source>
</evidence>
<evidence type="ECO:0000256" key="8">
    <source>
        <dbReference type="ARBA" id="ARBA00023136"/>
    </source>
</evidence>
<proteinExistence type="inferred from homology"/>
<evidence type="ECO:0000256" key="4">
    <source>
        <dbReference type="ARBA" id="ARBA00022475"/>
    </source>
</evidence>
<dbReference type="InterPro" id="IPR001734">
    <property type="entry name" value="Na/solute_symporter"/>
</dbReference>
<feature type="transmembrane region" description="Helical" evidence="10">
    <location>
        <begin position="559"/>
        <end position="577"/>
    </location>
</feature>
<dbReference type="Pfam" id="PF00474">
    <property type="entry name" value="SSF"/>
    <property type="match status" value="3"/>
</dbReference>
<dbReference type="CDD" id="cd11480">
    <property type="entry name" value="SLC5sbd_u4"/>
    <property type="match status" value="1"/>
</dbReference>
<dbReference type="AlphaFoldDB" id="A0A6H9URH9"/>
<dbReference type="GO" id="GO:0005886">
    <property type="term" value="C:plasma membrane"/>
    <property type="evidence" value="ECO:0007669"/>
    <property type="project" value="UniProtKB-SubCell"/>
</dbReference>
<dbReference type="EMBL" id="VZRB01000033">
    <property type="protein sequence ID" value="KAB1141266.1"/>
    <property type="molecule type" value="Genomic_DNA"/>
</dbReference>
<organism evidence="11 12">
    <name type="scientific">Streptomyces luteolifulvus</name>
    <dbReference type="NCBI Taxonomy" id="2615112"/>
    <lineage>
        <taxon>Bacteria</taxon>
        <taxon>Bacillati</taxon>
        <taxon>Actinomycetota</taxon>
        <taxon>Actinomycetes</taxon>
        <taxon>Kitasatosporales</taxon>
        <taxon>Streptomycetaceae</taxon>
        <taxon>Streptomyces</taxon>
    </lineage>
</organism>
<feature type="transmembrane region" description="Helical" evidence="10">
    <location>
        <begin position="118"/>
        <end position="134"/>
    </location>
</feature>
<evidence type="ECO:0000256" key="10">
    <source>
        <dbReference type="SAM" id="Phobius"/>
    </source>
</evidence>
<dbReference type="PROSITE" id="PS50283">
    <property type="entry name" value="NA_SOLUT_SYMP_3"/>
    <property type="match status" value="1"/>
</dbReference>
<name>A0A6H9URH9_9ACTN</name>
<feature type="transmembrane region" description="Helical" evidence="10">
    <location>
        <begin position="305"/>
        <end position="329"/>
    </location>
</feature>
<dbReference type="PANTHER" id="PTHR48086:SF6">
    <property type="entry name" value="CATION_ACETATE SYMPORTER ACTP"/>
    <property type="match status" value="1"/>
</dbReference>
<keyword evidence="4" id="KW-1003">Cell membrane</keyword>
<keyword evidence="6" id="KW-0769">Symport</keyword>
<dbReference type="GO" id="GO:0015293">
    <property type="term" value="F:symporter activity"/>
    <property type="evidence" value="ECO:0007669"/>
    <property type="project" value="UniProtKB-KW"/>
</dbReference>
<evidence type="ECO:0000256" key="7">
    <source>
        <dbReference type="ARBA" id="ARBA00022989"/>
    </source>
</evidence>
<feature type="transmembrane region" description="Helical" evidence="10">
    <location>
        <begin position="527"/>
        <end position="547"/>
    </location>
</feature>
<feature type="transmembrane region" description="Helical" evidence="10">
    <location>
        <begin position="184"/>
        <end position="202"/>
    </location>
</feature>
<protein>
    <submittedName>
        <fullName evidence="11">Cation acetate symporter</fullName>
    </submittedName>
</protein>
<feature type="transmembrane region" description="Helical" evidence="10">
    <location>
        <begin position="154"/>
        <end position="172"/>
    </location>
</feature>
<evidence type="ECO:0000313" key="11">
    <source>
        <dbReference type="EMBL" id="KAB1141266.1"/>
    </source>
</evidence>
<dbReference type="InterPro" id="IPR038377">
    <property type="entry name" value="Na/Glc_symporter_sf"/>
</dbReference>
<evidence type="ECO:0000256" key="2">
    <source>
        <dbReference type="ARBA" id="ARBA00006434"/>
    </source>
</evidence>
<feature type="transmembrane region" description="Helical" evidence="10">
    <location>
        <begin position="76"/>
        <end position="97"/>
    </location>
</feature>
<dbReference type="GO" id="GO:0006847">
    <property type="term" value="P:plasma membrane acetate transport"/>
    <property type="evidence" value="ECO:0007669"/>
    <property type="project" value="TreeGrafter"/>
</dbReference>
<feature type="transmembrane region" description="Helical" evidence="10">
    <location>
        <begin position="493"/>
        <end position="515"/>
    </location>
</feature>
<keyword evidence="7 10" id="KW-1133">Transmembrane helix</keyword>
<accession>A0A6H9URH9</accession>
<dbReference type="Proteomes" id="UP000442707">
    <property type="component" value="Unassembled WGS sequence"/>
</dbReference>
<sequence length="617" mass="65441">MNSNAQSIAAVALVSVATALFSVYGLRPGRATSDFYVASRAVSPFRNASAIGGEYLSAASFLGIAGLVLAYGAEMLWFGVGYTAGYLVLLAFVAAPLRRSGAYTLPDFAEARLESLRVRRLTALLVVFTGWLYLLPQLQGAGLTLRTVTDAPLWVGPVIVTTVVMITVASGGMRSVTFVQAFQYWLKLTALAIPVIFLLLAWRADGAPWPSADAPPRFREATTVSVQQAVRVHVEEPVTVTVRGSADGHQLENAPVRLTVGAHQFGEGTRVRFPAGADVPHPAGQEPLPGKDWSRPLSGTPYPVYGTYSLLLATLLGTMGLPHVIVRFYTNPDGAAARRTTWAVLWLLAAFYVLPPVYGALGRLYTPELLMTGRTDAAVLLLPTRLVDGAAGVLLGTLVTAGAFAAFLSTACGLTVSVAGVLGQELGHIRAGLRARLARHRMPVGRPRRRRMWRVARLEGRADVLRLRFAGVAAACVPCVLSLAVVHRPAADVVGLAFAVAASSFSPLLLLGIWWRGLTPQGAVAGLLVGGGATFGAVAFTMVGRPFGGWMGAVLSRPAAWSVPLAFVVMMGTSWLTRSSIPPTTARTLVRLHAPESLVLPRRGSAAVTADDSRRIE</sequence>
<evidence type="ECO:0000256" key="5">
    <source>
        <dbReference type="ARBA" id="ARBA00022692"/>
    </source>
</evidence>
<evidence type="ECO:0000313" key="12">
    <source>
        <dbReference type="Proteomes" id="UP000442707"/>
    </source>
</evidence>
<evidence type="ECO:0000256" key="3">
    <source>
        <dbReference type="ARBA" id="ARBA00022448"/>
    </source>
</evidence>
<evidence type="ECO:0000256" key="1">
    <source>
        <dbReference type="ARBA" id="ARBA00004651"/>
    </source>
</evidence>
<comment type="caution">
    <text evidence="11">The sequence shown here is derived from an EMBL/GenBank/DDBJ whole genome shotgun (WGS) entry which is preliminary data.</text>
</comment>
<comment type="similarity">
    <text evidence="2 9">Belongs to the sodium:solute symporter (SSF) (TC 2.A.21) family.</text>
</comment>
<keyword evidence="3" id="KW-0813">Transport</keyword>
<reference evidence="11 12" key="1">
    <citation type="submission" date="2019-09" db="EMBL/GenBank/DDBJ databases">
        <title>Screening of Novel Bioactive Compounds from Soil-Associated.</title>
        <authorList>
            <person name="Zhao S."/>
        </authorList>
    </citation>
    <scope>NUCLEOTIDE SEQUENCE [LARGE SCALE GENOMIC DNA]</scope>
    <source>
        <strain evidence="11 12">HIT-DPA4</strain>
    </source>
</reference>
<dbReference type="PANTHER" id="PTHR48086">
    <property type="entry name" value="SODIUM/PROLINE SYMPORTER-RELATED"/>
    <property type="match status" value="1"/>
</dbReference>
<dbReference type="RefSeq" id="WP_150955522.1">
    <property type="nucleotide sequence ID" value="NZ_VZRB01000033.1"/>
</dbReference>
<feature type="transmembrane region" description="Helical" evidence="10">
    <location>
        <begin position="341"/>
        <end position="361"/>
    </location>
</feature>
<keyword evidence="8 10" id="KW-0472">Membrane</keyword>
<dbReference type="Gene3D" id="1.20.1730.10">
    <property type="entry name" value="Sodium/glucose cotransporter"/>
    <property type="match status" value="1"/>
</dbReference>
<dbReference type="InterPro" id="IPR050277">
    <property type="entry name" value="Sodium:Solute_Symporter"/>
</dbReference>
<keyword evidence="5 10" id="KW-0812">Transmembrane</keyword>
<gene>
    <name evidence="11" type="ORF">F7R91_33125</name>
</gene>
<dbReference type="GO" id="GO:0015123">
    <property type="term" value="F:acetate transmembrane transporter activity"/>
    <property type="evidence" value="ECO:0007669"/>
    <property type="project" value="TreeGrafter"/>
</dbReference>
<evidence type="ECO:0000256" key="6">
    <source>
        <dbReference type="ARBA" id="ARBA00022847"/>
    </source>
</evidence>
<comment type="subcellular location">
    <subcellularLocation>
        <location evidence="1">Cell membrane</location>
        <topology evidence="1">Multi-pass membrane protein</topology>
    </subcellularLocation>
</comment>